<evidence type="ECO:0000313" key="2">
    <source>
        <dbReference type="Proteomes" id="UP001149079"/>
    </source>
</evidence>
<organism evidence="1 2">
    <name type="scientific">Penicillium bovifimosum</name>
    <dbReference type="NCBI Taxonomy" id="126998"/>
    <lineage>
        <taxon>Eukaryota</taxon>
        <taxon>Fungi</taxon>
        <taxon>Dikarya</taxon>
        <taxon>Ascomycota</taxon>
        <taxon>Pezizomycotina</taxon>
        <taxon>Eurotiomycetes</taxon>
        <taxon>Eurotiomycetidae</taxon>
        <taxon>Eurotiales</taxon>
        <taxon>Aspergillaceae</taxon>
        <taxon>Penicillium</taxon>
    </lineage>
</organism>
<dbReference type="Proteomes" id="UP001149079">
    <property type="component" value="Unassembled WGS sequence"/>
</dbReference>
<gene>
    <name evidence="1" type="ORF">N7515_004210</name>
</gene>
<dbReference type="OrthoDB" id="4267003at2759"/>
<accession>A0A9W9L6Y5</accession>
<keyword evidence="2" id="KW-1185">Reference proteome</keyword>
<dbReference type="InterPro" id="IPR036770">
    <property type="entry name" value="Ankyrin_rpt-contain_sf"/>
</dbReference>
<dbReference type="AlphaFoldDB" id="A0A9W9L6Y5"/>
<dbReference type="Gene3D" id="1.25.40.20">
    <property type="entry name" value="Ankyrin repeat-containing domain"/>
    <property type="match status" value="1"/>
</dbReference>
<proteinExistence type="predicted"/>
<dbReference type="EMBL" id="JAPQKL010000003">
    <property type="protein sequence ID" value="KAJ5139362.1"/>
    <property type="molecule type" value="Genomic_DNA"/>
</dbReference>
<dbReference type="SUPFAM" id="SSF48403">
    <property type="entry name" value="Ankyrin repeat"/>
    <property type="match status" value="1"/>
</dbReference>
<comment type="caution">
    <text evidence="1">The sequence shown here is derived from an EMBL/GenBank/DDBJ whole genome shotgun (WGS) entry which is preliminary data.</text>
</comment>
<reference evidence="1" key="1">
    <citation type="submission" date="2022-11" db="EMBL/GenBank/DDBJ databases">
        <authorList>
            <person name="Petersen C."/>
        </authorList>
    </citation>
    <scope>NUCLEOTIDE SEQUENCE</scope>
    <source>
        <strain evidence="1">IBT 22155</strain>
    </source>
</reference>
<dbReference type="RefSeq" id="XP_056524011.1">
    <property type="nucleotide sequence ID" value="XM_056664954.1"/>
</dbReference>
<reference evidence="1" key="2">
    <citation type="journal article" date="2023" name="IMA Fungus">
        <title>Comparative genomic study of the Penicillium genus elucidates a diverse pangenome and 15 lateral gene transfer events.</title>
        <authorList>
            <person name="Petersen C."/>
            <person name="Sorensen T."/>
            <person name="Nielsen M.R."/>
            <person name="Sondergaard T.E."/>
            <person name="Sorensen J.L."/>
            <person name="Fitzpatrick D.A."/>
            <person name="Frisvad J.C."/>
            <person name="Nielsen K.L."/>
        </authorList>
    </citation>
    <scope>NUCLEOTIDE SEQUENCE</scope>
    <source>
        <strain evidence="1">IBT 22155</strain>
    </source>
</reference>
<name>A0A9W9L6Y5_9EURO</name>
<dbReference type="GeneID" id="81404124"/>
<protein>
    <submittedName>
        <fullName evidence="1">Uncharacterized protein</fullName>
    </submittedName>
</protein>
<evidence type="ECO:0000313" key="1">
    <source>
        <dbReference type="EMBL" id="KAJ5139362.1"/>
    </source>
</evidence>
<sequence>MVKYDVAMLDAWGPAVWGVIFDRLQSGSIKGGVFAWSSIEKKTSAQQIQWATKLPLARLPQQILETIYDRFVGFPVRYMEASKIHALHGLLKGALRSSMSKWLKSPQTLGKMRALIRSYKDYDEAMAHLSQRAASVTDNHPAYDAARECSECLEFLIDWDIVKCSGYDQSGRNWIEAALNGLNMKLLTYLVNEVDPKHLLNCRDIREPNENHILLSLAGIDAFPQFETVLTRLSRVGLTPVQELRKIFHDAAMHELCASAPVSVAKALYQHGINIANVKHQYHELGGQLESSWHIAAAFNPAGPAFMKFLLKYSMLTPDIRNSENMNPLMYAACFDEPASIAWLCAHIDPTLPRLAGGPKGYALICAARSSHMCSGEIFATILSHLPSDLFTLEYGKVIGSEIADGLAAQKRRLKDGRSVEPTQGVMELLAVRKMQALVRRLPADWPGSGWYLALEAFVRDHNVSILKHSMGTVTRKLRSGTLLDECMKRFPDSPSLGQKLQKMNDDNVPIDMRDIDPLLGVVRRDSKAKEAFRREMRRNRPVYLAAKSGGRPSTIGRMRDSKYIVTKSGRSGRKRSFGWGV</sequence>